<evidence type="ECO:0000313" key="2">
    <source>
        <dbReference type="Proteomes" id="UP000241444"/>
    </source>
</evidence>
<dbReference type="Proteomes" id="UP000241444">
    <property type="component" value="Unassembled WGS sequence"/>
</dbReference>
<gene>
    <name evidence="1" type="ORF">CU102_28210</name>
</gene>
<keyword evidence="2" id="KW-1185">Reference proteome</keyword>
<evidence type="ECO:0000313" key="1">
    <source>
        <dbReference type="EMBL" id="PSH55632.1"/>
    </source>
</evidence>
<feature type="non-terminal residue" evidence="1">
    <location>
        <position position="1"/>
    </location>
</feature>
<proteinExistence type="predicted"/>
<protein>
    <submittedName>
        <fullName evidence="1">Uncharacterized protein</fullName>
    </submittedName>
</protein>
<name>A0A2P7AN35_9HYPH</name>
<dbReference type="AlphaFoldDB" id="A0A2P7AN35"/>
<reference evidence="2" key="1">
    <citation type="submission" date="2017-11" db="EMBL/GenBank/DDBJ databases">
        <authorList>
            <person name="Kuznetsova I."/>
            <person name="Sazanova A."/>
            <person name="Chirak E."/>
            <person name="Safronova V."/>
            <person name="Willems A."/>
        </authorList>
    </citation>
    <scope>NUCLEOTIDE SEQUENCE [LARGE SCALE GENOMIC DNA]</scope>
    <source>
        <strain evidence="2">STM 196</strain>
    </source>
</reference>
<sequence>HVYAEGIRRGSTLVSVRVDEDQVAIARSIVKDDTAADLEARRAMYREEGWQGFDETNPAFTDEEVARERRRLREYRQQMP</sequence>
<organism evidence="1 2">
    <name type="scientific">Phyllobacterium brassicacearum</name>
    <dbReference type="NCBI Taxonomy" id="314235"/>
    <lineage>
        <taxon>Bacteria</taxon>
        <taxon>Pseudomonadati</taxon>
        <taxon>Pseudomonadota</taxon>
        <taxon>Alphaproteobacteria</taxon>
        <taxon>Hyphomicrobiales</taxon>
        <taxon>Phyllobacteriaceae</taxon>
        <taxon>Phyllobacterium</taxon>
    </lineage>
</organism>
<comment type="caution">
    <text evidence="1">The sequence shown here is derived from an EMBL/GenBank/DDBJ whole genome shotgun (WGS) entry which is preliminary data.</text>
</comment>
<accession>A0A2P7AN35</accession>
<dbReference type="EMBL" id="PGGO01000066">
    <property type="protein sequence ID" value="PSH55632.1"/>
    <property type="molecule type" value="Genomic_DNA"/>
</dbReference>